<dbReference type="PANTHER" id="PTHR38037">
    <property type="entry name" value="ZN_PROTEASE DOMAIN-CONTAINING PROTEIN"/>
    <property type="match status" value="1"/>
</dbReference>
<accession>A0ABW5D4C8</accession>
<dbReference type="GO" id="GO:0008233">
    <property type="term" value="F:peptidase activity"/>
    <property type="evidence" value="ECO:0007669"/>
    <property type="project" value="UniProtKB-KW"/>
</dbReference>
<dbReference type="GO" id="GO:0006508">
    <property type="term" value="P:proteolysis"/>
    <property type="evidence" value="ECO:0007669"/>
    <property type="project" value="UniProtKB-KW"/>
</dbReference>
<keyword evidence="2" id="KW-0378">Hydrolase</keyword>
<keyword evidence="2" id="KW-0645">Protease</keyword>
<dbReference type="Gene3D" id="2.40.70.10">
    <property type="entry name" value="Acid Proteases"/>
    <property type="match status" value="1"/>
</dbReference>
<feature type="domain" description="Retropepsin-like aspartic endopeptidase" evidence="1">
    <location>
        <begin position="4"/>
        <end position="128"/>
    </location>
</feature>
<evidence type="ECO:0000313" key="2">
    <source>
        <dbReference type="EMBL" id="MFD2255672.1"/>
    </source>
</evidence>
<dbReference type="Pfam" id="PF05618">
    <property type="entry name" value="Zn_protease"/>
    <property type="match status" value="1"/>
</dbReference>
<dbReference type="PANTHER" id="PTHR38037:SF2">
    <property type="entry name" value="ATP-DEPENDENT ZINC PROTEASE DOMAIN-CONTAINING PROTEIN-RELATED"/>
    <property type="match status" value="1"/>
</dbReference>
<name>A0ABW5D4C8_9BACT</name>
<reference evidence="3" key="1">
    <citation type="journal article" date="2019" name="Int. J. Syst. Evol. Microbiol.">
        <title>The Global Catalogue of Microorganisms (GCM) 10K type strain sequencing project: providing services to taxonomists for standard genome sequencing and annotation.</title>
        <authorList>
            <consortium name="The Broad Institute Genomics Platform"/>
            <consortium name="The Broad Institute Genome Sequencing Center for Infectious Disease"/>
            <person name="Wu L."/>
            <person name="Ma J."/>
        </authorList>
    </citation>
    <scope>NUCLEOTIDE SEQUENCE [LARGE SCALE GENOMIC DNA]</scope>
    <source>
        <strain evidence="3">CGMCC 4.7106</strain>
    </source>
</reference>
<dbReference type="SUPFAM" id="SSF50630">
    <property type="entry name" value="Acid proteases"/>
    <property type="match status" value="1"/>
</dbReference>
<proteinExistence type="predicted"/>
<dbReference type="InterPro" id="IPR008503">
    <property type="entry name" value="Asp_endopeptidase"/>
</dbReference>
<organism evidence="2 3">
    <name type="scientific">Luteolibacter algae</name>
    <dbReference type="NCBI Taxonomy" id="454151"/>
    <lineage>
        <taxon>Bacteria</taxon>
        <taxon>Pseudomonadati</taxon>
        <taxon>Verrucomicrobiota</taxon>
        <taxon>Verrucomicrobiia</taxon>
        <taxon>Verrucomicrobiales</taxon>
        <taxon>Verrucomicrobiaceae</taxon>
        <taxon>Luteolibacter</taxon>
    </lineage>
</organism>
<gene>
    <name evidence="2" type="ORF">ACFSSA_03205</name>
</gene>
<protein>
    <submittedName>
        <fullName evidence="2">ATP-dependent zinc protease</fullName>
    </submittedName>
</protein>
<comment type="caution">
    <text evidence="2">The sequence shown here is derived from an EMBL/GenBank/DDBJ whole genome shotgun (WGS) entry which is preliminary data.</text>
</comment>
<dbReference type="InterPro" id="IPR021109">
    <property type="entry name" value="Peptidase_aspartic_dom_sf"/>
</dbReference>
<evidence type="ECO:0000313" key="3">
    <source>
        <dbReference type="Proteomes" id="UP001597375"/>
    </source>
</evidence>
<evidence type="ECO:0000259" key="1">
    <source>
        <dbReference type="Pfam" id="PF05618"/>
    </source>
</evidence>
<keyword evidence="3" id="KW-1185">Reference proteome</keyword>
<dbReference type="Proteomes" id="UP001597375">
    <property type="component" value="Unassembled WGS sequence"/>
</dbReference>
<dbReference type="EMBL" id="JBHUIT010000002">
    <property type="protein sequence ID" value="MFD2255672.1"/>
    <property type="molecule type" value="Genomic_DNA"/>
</dbReference>
<sequence length="151" mass="17478">MSIIIGWREWVEFPDWSFKLRAKADTGARSSAIDCAEITELPNNRVRFTVRLDRKEKKLLVLEEDIVMRKRVRSSTGHPTDRIFVETTLQLAGTQKRILVSLVCRKRMIHRLLLGREALGSDFLVNSAVDHWATPKKKNPPKKKKDSKEAR</sequence>
<dbReference type="RefSeq" id="WP_386818328.1">
    <property type="nucleotide sequence ID" value="NZ_JBHUIT010000002.1"/>
</dbReference>